<protein>
    <submittedName>
        <fullName evidence="1">Nicotinate-nucleotide--dimethylbenzimidazole phosphoribosyltransferase</fullName>
        <ecNumber evidence="1">2.4.2.21</ecNumber>
    </submittedName>
</protein>
<dbReference type="PANTHER" id="PTHR38811">
    <property type="match status" value="1"/>
</dbReference>
<sequence length="351" mass="38128">MKTYNIFTDKEDTLPQGKADFVLAASVTKTCEIEGITQAGIPGMIPLTPTLDAEFISTEKVFSLGELAETPTGVPTPALITRASHNLSAFATIEIFDLGLVKQPQNCRLHSFDIQPSQRIDKGANIDAEAVFNKGRKAGREYELKGNYLILGESTPSGTTTAAASALALGYDVADAFSSSFLHVPNAIRQKTIDKALSLINDDMSNFEKLGIVSDNMLIFCAGFLLEASRRFHIVLAGGTQMAACLLIADKLREDILMRIDHNNITLATTLWVAKDKNSNIAHILKQLSYTPHAIYTTLSFQEAAIAVLHKYDEGEAKEGVGAGAALAYALKNGHTNKELVEQIELLMYMM</sequence>
<organism evidence="1">
    <name type="scientific">hydrothermal vent metagenome</name>
    <dbReference type="NCBI Taxonomy" id="652676"/>
    <lineage>
        <taxon>unclassified sequences</taxon>
        <taxon>metagenomes</taxon>
        <taxon>ecological metagenomes</taxon>
    </lineage>
</organism>
<reference evidence="1" key="1">
    <citation type="submission" date="2016-10" db="EMBL/GenBank/DDBJ databases">
        <authorList>
            <person name="de Groot N.N."/>
        </authorList>
    </citation>
    <scope>NUCLEOTIDE SEQUENCE</scope>
</reference>
<proteinExistence type="predicted"/>
<dbReference type="Pfam" id="PF02277">
    <property type="entry name" value="DBI_PRT"/>
    <property type="match status" value="1"/>
</dbReference>
<dbReference type="SUPFAM" id="SSF52733">
    <property type="entry name" value="Nicotinate mononucleotide:5,6-dimethylbenzimidazole phosphoribosyltransferase (CobT)"/>
    <property type="match status" value="1"/>
</dbReference>
<evidence type="ECO:0000313" key="1">
    <source>
        <dbReference type="EMBL" id="SFV54743.1"/>
    </source>
</evidence>
<keyword evidence="1" id="KW-0808">Transferase</keyword>
<name>A0A1W1BMK0_9ZZZZ</name>
<dbReference type="InterPro" id="IPR002805">
    <property type="entry name" value="Nict_dMeBzImd_PRibTrfase_arc"/>
</dbReference>
<dbReference type="AlphaFoldDB" id="A0A1W1BMK0"/>
<accession>A0A1W1BMK0</accession>
<dbReference type="EC" id="2.4.2.21" evidence="1"/>
<dbReference type="InterPro" id="IPR003200">
    <property type="entry name" value="Nict_dMeBzImd_PRibTrfase"/>
</dbReference>
<dbReference type="PANTHER" id="PTHR38811:SF1">
    <property type="entry name" value="UPF0284 PROTEIN SLL1500"/>
    <property type="match status" value="1"/>
</dbReference>
<gene>
    <name evidence="1" type="ORF">MNB_SM-6-888</name>
</gene>
<dbReference type="Gene3D" id="3.40.50.10210">
    <property type="match status" value="1"/>
</dbReference>
<keyword evidence="1" id="KW-0328">Glycosyltransferase</keyword>
<dbReference type="InterPro" id="IPR036087">
    <property type="entry name" value="Nict_dMeBzImd_PRibTrfase_sf"/>
</dbReference>
<dbReference type="EMBL" id="FPHK01000012">
    <property type="protein sequence ID" value="SFV54743.1"/>
    <property type="molecule type" value="Genomic_DNA"/>
</dbReference>
<dbReference type="GO" id="GO:0008939">
    <property type="term" value="F:nicotinate-nucleotide-dimethylbenzimidazole phosphoribosyltransferase activity"/>
    <property type="evidence" value="ECO:0007669"/>
    <property type="project" value="UniProtKB-EC"/>
</dbReference>
<dbReference type="NCBIfam" id="NF003372">
    <property type="entry name" value="PRK04447.1-5"/>
    <property type="match status" value="1"/>
</dbReference>